<feature type="region of interest" description="Disordered" evidence="6">
    <location>
        <begin position="640"/>
        <end position="668"/>
    </location>
</feature>
<feature type="region of interest" description="Disordered" evidence="6">
    <location>
        <begin position="152"/>
        <end position="184"/>
    </location>
</feature>
<evidence type="ECO:0000256" key="3">
    <source>
        <dbReference type="ARBA" id="ARBA00025376"/>
    </source>
</evidence>
<reference evidence="8 9" key="1">
    <citation type="journal article" date="2024" name="Front Chem Biol">
        <title>Unveiling the potential of Daldinia eschscholtzii MFLUCC 19-0629 through bioactivity and bioinformatics studies for enhanced sustainable agriculture production.</title>
        <authorList>
            <person name="Brooks S."/>
            <person name="Weaver J.A."/>
            <person name="Klomchit A."/>
            <person name="Alharthi S.A."/>
            <person name="Onlamun T."/>
            <person name="Nurani R."/>
            <person name="Vong T.K."/>
            <person name="Alberti F."/>
            <person name="Greco C."/>
        </authorList>
    </citation>
    <scope>NUCLEOTIDE SEQUENCE [LARGE SCALE GENOMIC DNA]</scope>
    <source>
        <strain evidence="8">MFLUCC 19-0629</strain>
    </source>
</reference>
<feature type="compositionally biased region" description="Low complexity" evidence="6">
    <location>
        <begin position="548"/>
        <end position="573"/>
    </location>
</feature>
<comment type="similarity">
    <text evidence="1 5">Belongs to the NPR3 family.</text>
</comment>
<organism evidence="8 9">
    <name type="scientific">Daldinia eschscholtzii</name>
    <dbReference type="NCBI Taxonomy" id="292717"/>
    <lineage>
        <taxon>Eukaryota</taxon>
        <taxon>Fungi</taxon>
        <taxon>Dikarya</taxon>
        <taxon>Ascomycota</taxon>
        <taxon>Pezizomycotina</taxon>
        <taxon>Sordariomycetes</taxon>
        <taxon>Xylariomycetidae</taxon>
        <taxon>Xylariales</taxon>
        <taxon>Hypoxylaceae</taxon>
        <taxon>Daldinia</taxon>
    </lineage>
</organism>
<feature type="region of interest" description="Disordered" evidence="6">
    <location>
        <begin position="702"/>
        <end position="732"/>
    </location>
</feature>
<dbReference type="GO" id="GO:0038202">
    <property type="term" value="P:TORC1 signaling"/>
    <property type="evidence" value="ECO:0007669"/>
    <property type="project" value="TreeGrafter"/>
</dbReference>
<proteinExistence type="inferred from homology"/>
<keyword evidence="5" id="KW-0732">Signal</keyword>
<dbReference type="GO" id="GO:0051321">
    <property type="term" value="P:meiotic cell cycle"/>
    <property type="evidence" value="ECO:0007669"/>
    <property type="project" value="UniProtKB-UniRule"/>
</dbReference>
<name>A0AAX6MZV1_9PEZI</name>
<dbReference type="GO" id="GO:0034198">
    <property type="term" value="P:cellular response to amino acid starvation"/>
    <property type="evidence" value="ECO:0007669"/>
    <property type="project" value="TreeGrafter"/>
</dbReference>
<dbReference type="GO" id="GO:1904262">
    <property type="term" value="P:negative regulation of TORC1 signaling"/>
    <property type="evidence" value="ECO:0007669"/>
    <property type="project" value="TreeGrafter"/>
</dbReference>
<dbReference type="Pfam" id="PF24064">
    <property type="entry name" value="HTH_NPRL3"/>
    <property type="match status" value="1"/>
</dbReference>
<dbReference type="AlphaFoldDB" id="A0AAX6MZV1"/>
<comment type="caution">
    <text evidence="8">The sequence shown here is derived from an EMBL/GenBank/DDBJ whole genome shotgun (WGS) entry which is preliminary data.</text>
</comment>
<accession>A0AAX6MZV1</accession>
<dbReference type="PANTHER" id="PTHR13153">
    <property type="entry name" value="CGTHBA PROTEIN -14 GENE PROTEIN"/>
    <property type="match status" value="1"/>
</dbReference>
<dbReference type="Pfam" id="PF03666">
    <property type="entry name" value="NPR3"/>
    <property type="match status" value="1"/>
</dbReference>
<evidence type="ECO:0000259" key="7">
    <source>
        <dbReference type="Pfam" id="PF24064"/>
    </source>
</evidence>
<evidence type="ECO:0000256" key="2">
    <source>
        <dbReference type="ARBA" id="ARBA00017880"/>
    </source>
</evidence>
<dbReference type="GO" id="GO:1990130">
    <property type="term" value="C:GATOR1 complex"/>
    <property type="evidence" value="ECO:0007669"/>
    <property type="project" value="TreeGrafter"/>
</dbReference>
<comment type="subcellular location">
    <subcellularLocation>
        <location evidence="5">Vacuole membrane</location>
        <topology evidence="5">Peripheral membrane protein</topology>
    </subcellularLocation>
</comment>
<keyword evidence="5" id="KW-0469">Meiosis</keyword>
<feature type="compositionally biased region" description="Polar residues" evidence="6">
    <location>
        <begin position="581"/>
        <end position="597"/>
    </location>
</feature>
<dbReference type="GO" id="GO:0010508">
    <property type="term" value="P:positive regulation of autophagy"/>
    <property type="evidence" value="ECO:0007669"/>
    <property type="project" value="TreeGrafter"/>
</dbReference>
<feature type="region of interest" description="Disordered" evidence="6">
    <location>
        <begin position="546"/>
        <end position="628"/>
    </location>
</feature>
<evidence type="ECO:0000256" key="5">
    <source>
        <dbReference type="RuleBase" id="RU368069"/>
    </source>
</evidence>
<evidence type="ECO:0000313" key="9">
    <source>
        <dbReference type="Proteomes" id="UP001369815"/>
    </source>
</evidence>
<sequence length="782" mass="87179">MASPILPNTSNFLGVALVVNRLRDGPLFVFHYPSQIQGPCASPSSDNPPRDELDDDDELLNQPSHPPVEAPSGSVPKSFDLQNWNHDDHLETDSGSQIVPWEHVAGYPTRDLESLLTPNRAFHKKLFHVTLEQLCFASYPIYVPENGIWRKKKKQPKYQPPKSPDNVESASKYGESSIPAGDVPHIETKDMAEDAITGNPPEEADEKKSGMTMFNLVFILNPKKHEGKELAENLYFHIIKKINKAYKYSQQKSDFVWKESKRILTLKDKGRESRTKMSTLWREILEVSSLAASMQDIYEAVSHNRIAALQLDTAEGAVTHSVQIPIPFYLPDLPPDDENGSKGLWITTANTFVEEDSLNDPAFLDKNFALLLMSDEKKIIAELQADPDETTAAMIEFVRLSKPTMSFYQIGQGTALSPAQVRKYAQHFIFWRRAIAIPPLHARDIYILSPNSDMSRLPKASQTWARVFPLAPPLPEFLAALSAAPRSYKLFAPSKNHRPTYLSMLAWLMRGGWVTQLCTFAYVVVWPEILYEVDYEIEAEELLQEARASTATDTSAESSSHTSSSPPNSSSDDAPPPSPIEVNSNDQSGSISPTAVSSPPPGTISMTSSTATIRSPTKTTAGEQAAEQARLDRIATRAHLAAAEKAAAHARRPPPRQTDHPSTNDAPHLAHLTPYIIADAGRVGDRDSRYLLAIARRLPERITHAHTHSTTTATSHHHSSAGKGKETGSSSLNPRAKWPDFWKYFNGRYALERIALHEDLKRRDAWNLLNAMSEHLLCVRHW</sequence>
<evidence type="ECO:0000313" key="8">
    <source>
        <dbReference type="EMBL" id="KAK6958190.1"/>
    </source>
</evidence>
<dbReference type="PANTHER" id="PTHR13153:SF5">
    <property type="entry name" value="GATOR COMPLEX PROTEIN NPRL3"/>
    <property type="match status" value="1"/>
</dbReference>
<dbReference type="InterPro" id="IPR005365">
    <property type="entry name" value="Npr3"/>
</dbReference>
<dbReference type="Proteomes" id="UP001369815">
    <property type="component" value="Unassembled WGS sequence"/>
</dbReference>
<evidence type="ECO:0000256" key="6">
    <source>
        <dbReference type="SAM" id="MobiDB-lite"/>
    </source>
</evidence>
<feature type="region of interest" description="Disordered" evidence="6">
    <location>
        <begin position="38"/>
        <end position="96"/>
    </location>
</feature>
<dbReference type="EMBL" id="JBANMG010000001">
    <property type="protein sequence ID" value="KAK6958190.1"/>
    <property type="molecule type" value="Genomic_DNA"/>
</dbReference>
<dbReference type="GO" id="GO:0005774">
    <property type="term" value="C:vacuolar membrane"/>
    <property type="evidence" value="ECO:0007669"/>
    <property type="project" value="UniProtKB-SubCell"/>
</dbReference>
<dbReference type="InterPro" id="IPR056603">
    <property type="entry name" value="HTH_NPRL3"/>
</dbReference>
<feature type="domain" description="GATOR1 complex protein NPRL3 C-terminal HTH" evidence="7">
    <location>
        <begin position="736"/>
        <end position="776"/>
    </location>
</feature>
<evidence type="ECO:0000256" key="4">
    <source>
        <dbReference type="ARBA" id="ARBA00030028"/>
    </source>
</evidence>
<evidence type="ECO:0000256" key="1">
    <source>
        <dbReference type="ARBA" id="ARBA00010546"/>
    </source>
</evidence>
<gene>
    <name evidence="8" type="ORF">Daesc_000985</name>
</gene>
<keyword evidence="9" id="KW-1185">Reference proteome</keyword>
<protein>
    <recommendedName>
        <fullName evidence="2 5">Nitrogen permease regulator 3</fullName>
    </recommendedName>
    <alternativeName>
        <fullName evidence="4 5">Required for meiotic nuclear division protein 11</fullName>
    </alternativeName>
</protein>
<feature type="compositionally biased region" description="Polar residues" evidence="6">
    <location>
        <begin position="604"/>
        <end position="622"/>
    </location>
</feature>
<comment type="function">
    <text evidence="3 5">Mediates inactivation of the TORC1 complex in response to amino acid starvation. Required for meiotic nuclear division.</text>
</comment>
<feature type="compositionally biased region" description="Polar residues" evidence="6">
    <location>
        <begin position="38"/>
        <end position="47"/>
    </location>
</feature>